<feature type="transmembrane region" description="Helical" evidence="5">
    <location>
        <begin position="396"/>
        <end position="417"/>
    </location>
</feature>
<dbReference type="PRINTS" id="PR01035">
    <property type="entry name" value="TCRTETA"/>
</dbReference>
<dbReference type="GO" id="GO:0005886">
    <property type="term" value="C:plasma membrane"/>
    <property type="evidence" value="ECO:0007669"/>
    <property type="project" value="TreeGrafter"/>
</dbReference>
<dbReference type="Proteomes" id="UP000214365">
    <property type="component" value="Unassembled WGS sequence"/>
</dbReference>
<feature type="transmembrane region" description="Helical" evidence="5">
    <location>
        <begin position="124"/>
        <end position="146"/>
    </location>
</feature>
<keyword evidence="8" id="KW-1185">Reference proteome</keyword>
<evidence type="ECO:0000259" key="6">
    <source>
        <dbReference type="PROSITE" id="PS50850"/>
    </source>
</evidence>
<reference evidence="7 8" key="1">
    <citation type="submission" date="2015-06" db="EMBL/GenBank/DDBJ databases">
        <title>Talaromyces atroroseus IBT 11181 draft genome.</title>
        <authorList>
            <person name="Rasmussen K.B."/>
            <person name="Rasmussen S."/>
            <person name="Petersen B."/>
            <person name="Sicheritz-Ponten T."/>
            <person name="Mortensen U.H."/>
            <person name="Thrane U."/>
        </authorList>
    </citation>
    <scope>NUCLEOTIDE SEQUENCE [LARGE SCALE GENOMIC DNA]</scope>
    <source>
        <strain evidence="7 8">IBT 11181</strain>
    </source>
</reference>
<sequence length="537" mass="57880">MEATGNSLEKNVETNAETEDIDDKIYPPLKKVMPAMLAVSLVFFLVALDRTIIGTAIPTISSQFNSFADISWYESGFLLPICASQLSFGLIYQYYSTKWVLLVLTALFELGSIISAAAPSSNAFIVGRVISGMGAVGIGPGAFLLVTHLVPLEKRPKFLGSLGSMFGISSILGPILGGYLTSVSWRWCFWINVPTGGVAMVLLVILAPDAPPPCKPATSWRKRILEFDPLGFLLIAPSIICFLFALQFGGEDQSWSQARVVALFVLFGVFLLGFIACQVWRKENATVPPRIVCQRDILCGCMIGFSTGSVLVLYTFYLPIWFQVVQSKSPQSSGLSLLPLLLSNVVAIVLSGFLVSKVGYYTPFSVIGGMMLVAGAALVATWTVDINEGKSIGYQILTGAGLGLCLQQPNIVIQTVLSDKDISIGTSIFNFFVFLGGTIFVTASQSLLENQLIRKLAGIVPNLDAASLASSGAGSLKNLVPPDKLDESLNAYNDSMRSIWYLALGLAGLALISSFGLRWKSVKVRKINETNTDDTKK</sequence>
<feature type="transmembrane region" description="Helical" evidence="5">
    <location>
        <begin position="260"/>
        <end position="277"/>
    </location>
</feature>
<accession>A0A225AX79</accession>
<evidence type="ECO:0000256" key="3">
    <source>
        <dbReference type="ARBA" id="ARBA00022989"/>
    </source>
</evidence>
<gene>
    <name evidence="7" type="ORF">UA08_05354</name>
</gene>
<keyword evidence="2 5" id="KW-0812">Transmembrane</keyword>
<evidence type="ECO:0000313" key="7">
    <source>
        <dbReference type="EMBL" id="OKL59586.1"/>
    </source>
</evidence>
<feature type="transmembrane region" description="Helical" evidence="5">
    <location>
        <begin position="297"/>
        <end position="317"/>
    </location>
</feature>
<feature type="transmembrane region" description="Helical" evidence="5">
    <location>
        <begin position="229"/>
        <end position="248"/>
    </location>
</feature>
<dbReference type="PANTHER" id="PTHR23501">
    <property type="entry name" value="MAJOR FACILITATOR SUPERFAMILY"/>
    <property type="match status" value="1"/>
</dbReference>
<dbReference type="Gene3D" id="1.20.1250.20">
    <property type="entry name" value="MFS general substrate transporter like domains"/>
    <property type="match status" value="1"/>
</dbReference>
<proteinExistence type="predicted"/>
<organism evidence="7 8">
    <name type="scientific">Talaromyces atroroseus</name>
    <dbReference type="NCBI Taxonomy" id="1441469"/>
    <lineage>
        <taxon>Eukaryota</taxon>
        <taxon>Fungi</taxon>
        <taxon>Dikarya</taxon>
        <taxon>Ascomycota</taxon>
        <taxon>Pezizomycotina</taxon>
        <taxon>Eurotiomycetes</taxon>
        <taxon>Eurotiomycetidae</taxon>
        <taxon>Eurotiales</taxon>
        <taxon>Trichocomaceae</taxon>
        <taxon>Talaromyces</taxon>
        <taxon>Talaromyces sect. Trachyspermi</taxon>
    </lineage>
</organism>
<feature type="transmembrane region" description="Helical" evidence="5">
    <location>
        <begin position="429"/>
        <end position="448"/>
    </location>
</feature>
<dbReference type="PROSITE" id="PS50850">
    <property type="entry name" value="MFS"/>
    <property type="match status" value="1"/>
</dbReference>
<keyword evidence="4 5" id="KW-0472">Membrane</keyword>
<dbReference type="SUPFAM" id="SSF103473">
    <property type="entry name" value="MFS general substrate transporter"/>
    <property type="match status" value="1"/>
</dbReference>
<feature type="transmembrane region" description="Helical" evidence="5">
    <location>
        <begin position="337"/>
        <end position="356"/>
    </location>
</feature>
<dbReference type="CDD" id="cd17502">
    <property type="entry name" value="MFS_Azr1_MDR_like"/>
    <property type="match status" value="1"/>
</dbReference>
<dbReference type="OrthoDB" id="10021397at2759"/>
<dbReference type="GO" id="GO:0022857">
    <property type="term" value="F:transmembrane transporter activity"/>
    <property type="evidence" value="ECO:0007669"/>
    <property type="project" value="InterPro"/>
</dbReference>
<feature type="transmembrane region" description="Helical" evidence="5">
    <location>
        <begin position="363"/>
        <end position="384"/>
    </location>
</feature>
<dbReference type="InterPro" id="IPR001958">
    <property type="entry name" value="Tet-R_TetA/multi-R_MdtG-like"/>
</dbReference>
<feature type="transmembrane region" description="Helical" evidence="5">
    <location>
        <begin position="35"/>
        <end position="60"/>
    </location>
</feature>
<comment type="caution">
    <text evidence="7">The sequence shown here is derived from an EMBL/GenBank/DDBJ whole genome shotgun (WGS) entry which is preliminary data.</text>
</comment>
<feature type="transmembrane region" description="Helical" evidence="5">
    <location>
        <begin position="99"/>
        <end position="118"/>
    </location>
</feature>
<dbReference type="FunFam" id="1.20.1250.20:FF:000196">
    <property type="entry name" value="MFS toxin efflux pump (AflT)"/>
    <property type="match status" value="1"/>
</dbReference>
<name>A0A225AX79_TALAT</name>
<dbReference type="PANTHER" id="PTHR23501:SF153">
    <property type="entry name" value="AFLATOXIN EFFLUX PUMP, PUTATIVE-RELATED"/>
    <property type="match status" value="1"/>
</dbReference>
<dbReference type="InterPro" id="IPR020846">
    <property type="entry name" value="MFS_dom"/>
</dbReference>
<evidence type="ECO:0000313" key="8">
    <source>
        <dbReference type="Proteomes" id="UP000214365"/>
    </source>
</evidence>
<feature type="transmembrane region" description="Helical" evidence="5">
    <location>
        <begin position="72"/>
        <end position="92"/>
    </location>
</feature>
<dbReference type="InterPro" id="IPR036259">
    <property type="entry name" value="MFS_trans_sf"/>
</dbReference>
<dbReference type="RefSeq" id="XP_020119707.1">
    <property type="nucleotide sequence ID" value="XM_020267666.1"/>
</dbReference>
<feature type="domain" description="Major facilitator superfamily (MFS) profile" evidence="6">
    <location>
        <begin position="35"/>
        <end position="522"/>
    </location>
</feature>
<dbReference type="Pfam" id="PF07690">
    <property type="entry name" value="MFS_1"/>
    <property type="match status" value="1"/>
</dbReference>
<dbReference type="EMBL" id="LFMY01000007">
    <property type="protein sequence ID" value="OKL59586.1"/>
    <property type="molecule type" value="Genomic_DNA"/>
</dbReference>
<evidence type="ECO:0000256" key="5">
    <source>
        <dbReference type="SAM" id="Phobius"/>
    </source>
</evidence>
<evidence type="ECO:0000256" key="2">
    <source>
        <dbReference type="ARBA" id="ARBA00022692"/>
    </source>
</evidence>
<dbReference type="AlphaFoldDB" id="A0A225AX79"/>
<evidence type="ECO:0000256" key="4">
    <source>
        <dbReference type="ARBA" id="ARBA00023136"/>
    </source>
</evidence>
<comment type="subcellular location">
    <subcellularLocation>
        <location evidence="1">Membrane</location>
        <topology evidence="1">Multi-pass membrane protein</topology>
    </subcellularLocation>
</comment>
<feature type="transmembrane region" description="Helical" evidence="5">
    <location>
        <begin position="158"/>
        <end position="177"/>
    </location>
</feature>
<dbReference type="GeneID" id="31005110"/>
<evidence type="ECO:0000256" key="1">
    <source>
        <dbReference type="ARBA" id="ARBA00004141"/>
    </source>
</evidence>
<feature type="transmembrane region" description="Helical" evidence="5">
    <location>
        <begin position="499"/>
        <end position="517"/>
    </location>
</feature>
<dbReference type="InterPro" id="IPR011701">
    <property type="entry name" value="MFS"/>
</dbReference>
<feature type="transmembrane region" description="Helical" evidence="5">
    <location>
        <begin position="189"/>
        <end position="208"/>
    </location>
</feature>
<protein>
    <recommendedName>
        <fullName evidence="6">Major facilitator superfamily (MFS) profile domain-containing protein</fullName>
    </recommendedName>
</protein>
<keyword evidence="3 5" id="KW-1133">Transmembrane helix</keyword>